<dbReference type="Proteomes" id="UP000185696">
    <property type="component" value="Unassembled WGS sequence"/>
</dbReference>
<dbReference type="CDD" id="cd21112">
    <property type="entry name" value="alphaLP-like"/>
    <property type="match status" value="1"/>
</dbReference>
<dbReference type="AlphaFoldDB" id="A0A7Z0WJG6"/>
<proteinExistence type="predicted"/>
<evidence type="ECO:0000313" key="1">
    <source>
        <dbReference type="EMBL" id="OLF08749.1"/>
    </source>
</evidence>
<dbReference type="Gene3D" id="2.40.10.10">
    <property type="entry name" value="Trypsin-like serine proteases"/>
    <property type="match status" value="2"/>
</dbReference>
<evidence type="ECO:0008006" key="3">
    <source>
        <dbReference type="Google" id="ProtNLM"/>
    </source>
</evidence>
<keyword evidence="2" id="KW-1185">Reference proteome</keyword>
<organism evidence="1 2">
    <name type="scientific">Actinophytocola xinjiangensis</name>
    <dbReference type="NCBI Taxonomy" id="485602"/>
    <lineage>
        <taxon>Bacteria</taxon>
        <taxon>Bacillati</taxon>
        <taxon>Actinomycetota</taxon>
        <taxon>Actinomycetes</taxon>
        <taxon>Pseudonocardiales</taxon>
        <taxon>Pseudonocardiaceae</taxon>
    </lineage>
</organism>
<accession>A0A7Z0WJG6</accession>
<protein>
    <recommendedName>
        <fullName evidence="3">Streptogrisin C</fullName>
    </recommendedName>
</protein>
<reference evidence="1 2" key="1">
    <citation type="submission" date="2016-12" db="EMBL/GenBank/DDBJ databases">
        <title>The draft genome sequence of Actinophytocola xinjiangensis.</title>
        <authorList>
            <person name="Wang W."/>
            <person name="Yuan L."/>
        </authorList>
    </citation>
    <scope>NUCLEOTIDE SEQUENCE [LARGE SCALE GENOMIC DNA]</scope>
    <source>
        <strain evidence="1 2">CGMCC 4.4663</strain>
    </source>
</reference>
<evidence type="ECO:0000313" key="2">
    <source>
        <dbReference type="Proteomes" id="UP000185696"/>
    </source>
</evidence>
<comment type="caution">
    <text evidence="1">The sequence shown here is derived from an EMBL/GenBank/DDBJ whole genome shotgun (WGS) entry which is preliminary data.</text>
</comment>
<dbReference type="InterPro" id="IPR043504">
    <property type="entry name" value="Peptidase_S1_PA_chymotrypsin"/>
</dbReference>
<sequence length="227" mass="23108">MDRGEIIMRRILAVVALLLTSLLGLPATGGAEVAAEPLGSGAVLFNPLGPAGHCTAAFAAVDARGLGHLVTEASCANLTSADLYTTDSSGKNVLVGSVVSAGATYAVVRVRNTAAWELVPWIDTGTGRVVLTGSRETPAGGTVCLVDRPAAMSCGRVLLRDDPDGPAPGLTRTDLCASPESVAFITADQAQGVPVSASSWCTTIAGTSWFAPVNPILEHEQLSLLTG</sequence>
<gene>
    <name evidence="1" type="ORF">BLA60_22330</name>
</gene>
<dbReference type="EMBL" id="MSIF01000011">
    <property type="protein sequence ID" value="OLF08749.1"/>
    <property type="molecule type" value="Genomic_DNA"/>
</dbReference>
<name>A0A7Z0WJG6_9PSEU</name>